<dbReference type="Pfam" id="PF01070">
    <property type="entry name" value="FMN_dh"/>
    <property type="match status" value="1"/>
</dbReference>
<dbReference type="EC" id="5.3.3.2" evidence="11"/>
<feature type="binding site" evidence="11">
    <location>
        <begin position="258"/>
        <end position="259"/>
    </location>
    <ligand>
        <name>FMN</name>
        <dbReference type="ChEBI" id="CHEBI:58210"/>
    </ligand>
</feature>
<dbReference type="PANTHER" id="PTHR43665:SF1">
    <property type="entry name" value="ISOPENTENYL-DIPHOSPHATE DELTA-ISOMERASE"/>
    <property type="match status" value="1"/>
</dbReference>
<feature type="binding site" evidence="11">
    <location>
        <begin position="62"/>
        <end position="64"/>
    </location>
    <ligand>
        <name>FMN</name>
        <dbReference type="ChEBI" id="CHEBI:58210"/>
    </ligand>
</feature>
<sequence length="350" mass="37213">MTRSQRKRDHIQYALSTGQSRKTGLDDVEFVHQSLPDTAVKDISMQTEIGGLVFSSPIFINAMTGGGGSATEEINRQLALAAKETGMAIAVGSQMAAIKNPEERQSFAVVRKCYPDGIILANLGSEATVEQAEAAVEMIEANALQIHLNVIQELTMPEGDRSFKGALERIGRIADKLTVPVIVKETGFGLGKEAAKKLAELPVAAIDVSGFGGTNFAAVENERRQRTLSYFNSWGIPTAAAIVECKAAAKHMDIIASGGIQHSLDAAKALALGARAVGMAGLLLNVLMDSGPEALITEISALHDDLKMIMCAVGAREVADLHNAPLIIKGDTYHRLNVRGCHPAAFSQRS</sequence>
<keyword evidence="8 11" id="KW-0414">Isoprene biosynthesis</keyword>
<evidence type="ECO:0000256" key="3">
    <source>
        <dbReference type="ARBA" id="ARBA00022630"/>
    </source>
</evidence>
<organism evidence="13 14">
    <name type="scientific">Bacillus lumedeiriae</name>
    <dbReference type="NCBI Taxonomy" id="3058829"/>
    <lineage>
        <taxon>Bacteria</taxon>
        <taxon>Bacillati</taxon>
        <taxon>Bacillota</taxon>
        <taxon>Bacilli</taxon>
        <taxon>Bacillales</taxon>
        <taxon>Bacillaceae</taxon>
        <taxon>Bacillus</taxon>
    </lineage>
</organism>
<dbReference type="EMBL" id="JAUIYO010000001">
    <property type="protein sequence ID" value="MFK2824226.1"/>
    <property type="molecule type" value="Genomic_DNA"/>
</dbReference>
<evidence type="ECO:0000256" key="10">
    <source>
        <dbReference type="ARBA" id="ARBA00025810"/>
    </source>
</evidence>
<keyword evidence="9 11" id="KW-0413">Isomerase</keyword>
<comment type="catalytic activity">
    <reaction evidence="11">
        <text>isopentenyl diphosphate = dimethylallyl diphosphate</text>
        <dbReference type="Rhea" id="RHEA:23284"/>
        <dbReference type="ChEBI" id="CHEBI:57623"/>
        <dbReference type="ChEBI" id="CHEBI:128769"/>
        <dbReference type="EC" id="5.3.3.2"/>
    </reaction>
</comment>
<evidence type="ECO:0000256" key="1">
    <source>
        <dbReference type="ARBA" id="ARBA00001917"/>
    </source>
</evidence>
<protein>
    <recommendedName>
        <fullName evidence="11">Isopentenyl-diphosphate delta-isomerase</fullName>
        <shortName evidence="11">IPP isomerase</shortName>
        <ecNumber evidence="11">5.3.3.2</ecNumber>
    </recommendedName>
    <alternativeName>
        <fullName evidence="11">Isopentenyl diphosphate:dimethylallyl diphosphate isomerase</fullName>
    </alternativeName>
    <alternativeName>
        <fullName evidence="11">Isopentenyl pyrophosphate isomerase</fullName>
    </alternativeName>
    <alternativeName>
        <fullName evidence="11">Type 2 isopentenyl diphosphate isomerase</fullName>
        <shortName evidence="11">IDI-2</shortName>
    </alternativeName>
</protein>
<feature type="binding site" evidence="11">
    <location>
        <position position="184"/>
    </location>
    <ligand>
        <name>FMN</name>
        <dbReference type="ChEBI" id="CHEBI:58210"/>
    </ligand>
</feature>
<dbReference type="SUPFAM" id="SSF51395">
    <property type="entry name" value="FMN-linked oxidoreductases"/>
    <property type="match status" value="1"/>
</dbReference>
<keyword evidence="7 11" id="KW-0521">NADP</keyword>
<keyword evidence="6 11" id="KW-0460">Magnesium</keyword>
<comment type="cofactor">
    <cofactor evidence="11">
        <name>Mg(2+)</name>
        <dbReference type="ChEBI" id="CHEBI:18420"/>
    </cofactor>
</comment>
<comment type="similarity">
    <text evidence="11">Belongs to the IPP isomerase type 2 family.</text>
</comment>
<comment type="caution">
    <text evidence="11">Lacks conserved residue(s) required for the propagation of feature annotation.</text>
</comment>
<keyword evidence="4 11" id="KW-0288">FMN</keyword>
<evidence type="ECO:0000256" key="7">
    <source>
        <dbReference type="ARBA" id="ARBA00022857"/>
    </source>
</evidence>
<feature type="binding site" evidence="11">
    <location>
        <position position="152"/>
    </location>
    <ligand>
        <name>substrate</name>
    </ligand>
</feature>
<dbReference type="GO" id="GO:0004452">
    <property type="term" value="F:isopentenyl-diphosphate delta-isomerase activity"/>
    <property type="evidence" value="ECO:0007669"/>
    <property type="project" value="UniProtKB-EC"/>
</dbReference>
<accession>A0ABW8I6B7</accession>
<feature type="binding site" evidence="11">
    <location>
        <position position="209"/>
    </location>
    <ligand>
        <name>FMN</name>
        <dbReference type="ChEBI" id="CHEBI:58210"/>
    </ligand>
</feature>
<comment type="function">
    <text evidence="11">Involved in the biosynthesis of isoprenoids. Catalyzes the 1,3-allylic rearrangement of the homoallylic substrate isopentenyl (IPP) to its allylic isomer, dimethylallyl diphosphate (DMAPP).</text>
</comment>
<keyword evidence="2 11" id="KW-0963">Cytoplasm</keyword>
<dbReference type="SMART" id="SM01240">
    <property type="entry name" value="IMPDH"/>
    <property type="match status" value="1"/>
</dbReference>
<dbReference type="NCBIfam" id="TIGR02151">
    <property type="entry name" value="IPP_isom_2"/>
    <property type="match status" value="1"/>
</dbReference>
<dbReference type="RefSeq" id="WP_404313725.1">
    <property type="nucleotide sequence ID" value="NZ_JAUIYO010000001.1"/>
</dbReference>
<evidence type="ECO:0000256" key="4">
    <source>
        <dbReference type="ARBA" id="ARBA00022643"/>
    </source>
</evidence>
<name>A0ABW8I6B7_9BACI</name>
<evidence type="ECO:0000256" key="6">
    <source>
        <dbReference type="ARBA" id="ARBA00022842"/>
    </source>
</evidence>
<comment type="cofactor">
    <cofactor evidence="1 11">
        <name>FMN</name>
        <dbReference type="ChEBI" id="CHEBI:58210"/>
    </cofactor>
</comment>
<proteinExistence type="inferred from homology"/>
<dbReference type="HAMAP" id="MF_00354">
    <property type="entry name" value="Idi_2"/>
    <property type="match status" value="1"/>
</dbReference>
<evidence type="ECO:0000256" key="5">
    <source>
        <dbReference type="ARBA" id="ARBA00022723"/>
    </source>
</evidence>
<evidence type="ECO:0000256" key="8">
    <source>
        <dbReference type="ARBA" id="ARBA00023229"/>
    </source>
</evidence>
<gene>
    <name evidence="11 13" type="primary">fni</name>
    <name evidence="13" type="ORF">QYG89_00775</name>
</gene>
<dbReference type="InterPro" id="IPR013785">
    <property type="entry name" value="Aldolase_TIM"/>
</dbReference>
<feature type="binding site" evidence="11">
    <location>
        <position position="214"/>
    </location>
    <ligand>
        <name>FMN</name>
        <dbReference type="ChEBI" id="CHEBI:58210"/>
    </ligand>
</feature>
<evidence type="ECO:0000256" key="2">
    <source>
        <dbReference type="ARBA" id="ARBA00022490"/>
    </source>
</evidence>
<feature type="binding site" evidence="11">
    <location>
        <begin position="280"/>
        <end position="281"/>
    </location>
    <ligand>
        <name>FMN</name>
        <dbReference type="ChEBI" id="CHEBI:58210"/>
    </ligand>
</feature>
<dbReference type="InterPro" id="IPR000262">
    <property type="entry name" value="FMN-dep_DH"/>
</dbReference>
<keyword evidence="3 11" id="KW-0285">Flavoprotein</keyword>
<keyword evidence="14" id="KW-1185">Reference proteome</keyword>
<feature type="binding site" evidence="11">
    <location>
        <position position="93"/>
    </location>
    <ligand>
        <name>FMN</name>
        <dbReference type="ChEBI" id="CHEBI:58210"/>
    </ligand>
</feature>
<feature type="binding site" evidence="11">
    <location>
        <position position="122"/>
    </location>
    <ligand>
        <name>FMN</name>
        <dbReference type="ChEBI" id="CHEBI:58210"/>
    </ligand>
</feature>
<reference evidence="13 14" key="1">
    <citation type="submission" date="2023-07" db="EMBL/GenBank/DDBJ databases">
        <title>Bacillus lucianemedeirus sp. nov, a new species isolated from an immunobiological production facility.</title>
        <authorList>
            <person name="Costa L.V."/>
            <person name="Miranda R.V.S.L."/>
            <person name="Brandao M.L.L."/>
            <person name="Reis C.M.F."/>
            <person name="Frazao A.M."/>
            <person name="Cruz F.V."/>
            <person name="Baio P.V.P."/>
            <person name="Veras J.F.C."/>
            <person name="Ramos J.N."/>
            <person name="Vieira V."/>
        </authorList>
    </citation>
    <scope>NUCLEOTIDE SEQUENCE [LARGE SCALE GENOMIC DNA]</scope>
    <source>
        <strain evidence="13 14">B190/17</strain>
    </source>
</reference>
<feature type="binding site" evidence="11">
    <location>
        <begin position="6"/>
        <end position="7"/>
    </location>
    <ligand>
        <name>substrate</name>
    </ligand>
</feature>
<dbReference type="PIRSF" id="PIRSF003314">
    <property type="entry name" value="IPP_isomerase"/>
    <property type="match status" value="1"/>
</dbReference>
<dbReference type="PANTHER" id="PTHR43665">
    <property type="entry name" value="ISOPENTENYL-DIPHOSPHATE DELTA-ISOMERASE"/>
    <property type="match status" value="1"/>
</dbReference>
<comment type="subcellular location">
    <subcellularLocation>
        <location evidence="11">Cytoplasm</location>
    </subcellularLocation>
</comment>
<dbReference type="InterPro" id="IPR011179">
    <property type="entry name" value="IPdP_isomerase"/>
</dbReference>
<dbReference type="Gene3D" id="3.20.20.70">
    <property type="entry name" value="Aldolase class I"/>
    <property type="match status" value="1"/>
</dbReference>
<comment type="subunit">
    <text evidence="10 11">Homooctamer. Dimer of tetramers.</text>
</comment>
<feature type="binding site" evidence="11">
    <location>
        <position position="153"/>
    </location>
    <ligand>
        <name>Mg(2+)</name>
        <dbReference type="ChEBI" id="CHEBI:18420"/>
    </ligand>
</feature>
<dbReference type="CDD" id="cd02811">
    <property type="entry name" value="IDI-2_FMN"/>
    <property type="match status" value="1"/>
</dbReference>
<evidence type="ECO:0000256" key="9">
    <source>
        <dbReference type="ARBA" id="ARBA00023235"/>
    </source>
</evidence>
<evidence type="ECO:0000259" key="12">
    <source>
        <dbReference type="Pfam" id="PF01070"/>
    </source>
</evidence>
<evidence type="ECO:0000256" key="11">
    <source>
        <dbReference type="HAMAP-Rule" id="MF_00354"/>
    </source>
</evidence>
<dbReference type="Proteomes" id="UP001619911">
    <property type="component" value="Unassembled WGS sequence"/>
</dbReference>
<evidence type="ECO:0000313" key="13">
    <source>
        <dbReference type="EMBL" id="MFK2824226.1"/>
    </source>
</evidence>
<keyword evidence="5 11" id="KW-0479">Metal-binding</keyword>
<comment type="cofactor">
    <cofactor evidence="11">
        <name>NADPH</name>
        <dbReference type="ChEBI" id="CHEBI:57783"/>
    </cofactor>
</comment>
<feature type="domain" description="FMN-dependent dehydrogenase" evidence="12">
    <location>
        <begin position="166"/>
        <end position="324"/>
    </location>
</feature>
<comment type="caution">
    <text evidence="13">The sequence shown here is derived from an EMBL/GenBank/DDBJ whole genome shotgun (WGS) entry which is preliminary data.</text>
</comment>
<evidence type="ECO:0000313" key="14">
    <source>
        <dbReference type="Proteomes" id="UP001619911"/>
    </source>
</evidence>